<dbReference type="KEGG" id="cfi:Celf_3196"/>
<name>F4H0E1_CELFA</name>
<dbReference type="GO" id="GO:0004312">
    <property type="term" value="F:fatty acid synthase activity"/>
    <property type="evidence" value="ECO:0007669"/>
    <property type="project" value="InterPro"/>
</dbReference>
<dbReference type="PANTHER" id="PTHR43841">
    <property type="entry name" value="3-HYDROXYACYL-THIOESTER DEHYDRATASE HTDX-RELATED"/>
    <property type="match status" value="1"/>
</dbReference>
<evidence type="ECO:0000256" key="1">
    <source>
        <dbReference type="ARBA" id="ARBA00005254"/>
    </source>
</evidence>
<dbReference type="eggNOG" id="COG2030">
    <property type="taxonomic scope" value="Bacteria"/>
</dbReference>
<sequence>MTTVVLPGVPALGRLYARGAAATGRLAVARRTGRAPTTLPDVVHEVRGVQADAAHLTEYQHLVGESASDRLPAGFVHVLAFPVAFAVMVRPDFPLPLLGLVHVANRVEQHEPLLLGDAFDVLAWAQDLRAHRSGTTVDLVAEVRVDDRLVWRGVSTYLAKGVQLAGRADDEPRAEFAAPLPTGRWRLAADTGRRYAAVSGDHNPIHLSVLSAKALGFPRTIAHGMYTAARALADVGAARGDAFTWSVEFHRPVLLPGTVTVRVAPDGDGRTVVAGWDARSGRPHLTGEVVRHS</sequence>
<dbReference type="AlphaFoldDB" id="F4H0E1"/>
<dbReference type="GO" id="GO:0005835">
    <property type="term" value="C:fatty acid synthase complex"/>
    <property type="evidence" value="ECO:0007669"/>
    <property type="project" value="InterPro"/>
</dbReference>
<dbReference type="HOGENOM" id="CLU_056696_0_0_11"/>
<organism evidence="3 4">
    <name type="scientific">Cellulomonas fimi (strain ATCC 484 / DSM 20113 / JCM 1341 / CCUG 24087 / LMG 16345 / NBRC 15513 / NCIMB 8980 / NCTC 7547 / NRS-133)</name>
    <dbReference type="NCBI Taxonomy" id="590998"/>
    <lineage>
        <taxon>Bacteria</taxon>
        <taxon>Bacillati</taxon>
        <taxon>Actinomycetota</taxon>
        <taxon>Actinomycetes</taxon>
        <taxon>Micrococcales</taxon>
        <taxon>Cellulomonadaceae</taxon>
        <taxon>Cellulomonas</taxon>
    </lineage>
</organism>
<evidence type="ECO:0000313" key="3">
    <source>
        <dbReference type="EMBL" id="AEE47310.1"/>
    </source>
</evidence>
<evidence type="ECO:0000259" key="2">
    <source>
        <dbReference type="Pfam" id="PF01575"/>
    </source>
</evidence>
<protein>
    <submittedName>
        <fullName evidence="3">MaoC domain protein dehydratase</fullName>
    </submittedName>
</protein>
<dbReference type="SUPFAM" id="SSF54637">
    <property type="entry name" value="Thioesterase/thiol ester dehydrase-isomerase"/>
    <property type="match status" value="2"/>
</dbReference>
<proteinExistence type="inferred from homology"/>
<dbReference type="InterPro" id="IPR002539">
    <property type="entry name" value="MaoC-like_dom"/>
</dbReference>
<keyword evidence="4" id="KW-1185">Reference proteome</keyword>
<dbReference type="GO" id="GO:0006633">
    <property type="term" value="P:fatty acid biosynthetic process"/>
    <property type="evidence" value="ECO:0007669"/>
    <property type="project" value="InterPro"/>
</dbReference>
<dbReference type="EMBL" id="CP002666">
    <property type="protein sequence ID" value="AEE47310.1"/>
    <property type="molecule type" value="Genomic_DNA"/>
</dbReference>
<dbReference type="PANTHER" id="PTHR43841:SF1">
    <property type="entry name" value="3-HYDROXYACYL-THIOESTER DEHYDRATASE X"/>
    <property type="match status" value="1"/>
</dbReference>
<feature type="domain" description="MaoC-like" evidence="2">
    <location>
        <begin position="189"/>
        <end position="266"/>
    </location>
</feature>
<comment type="similarity">
    <text evidence="1">Belongs to the enoyl-CoA hydratase/isomerase family.</text>
</comment>
<dbReference type="InterPro" id="IPR029069">
    <property type="entry name" value="HotDog_dom_sf"/>
</dbReference>
<accession>F4H0E1</accession>
<dbReference type="InterPro" id="IPR003965">
    <property type="entry name" value="Fatty_acid_synthase"/>
</dbReference>
<dbReference type="STRING" id="590998.Celf_3196"/>
<gene>
    <name evidence="3" type="ordered locus">Celf_3196</name>
</gene>
<dbReference type="Proteomes" id="UP000008460">
    <property type="component" value="Chromosome"/>
</dbReference>
<dbReference type="RefSeq" id="WP_013772334.1">
    <property type="nucleotide sequence ID" value="NC_015514.1"/>
</dbReference>
<evidence type="ECO:0000313" key="4">
    <source>
        <dbReference type="Proteomes" id="UP000008460"/>
    </source>
</evidence>
<dbReference type="Gene3D" id="3.10.129.10">
    <property type="entry name" value="Hotdog Thioesterase"/>
    <property type="match status" value="1"/>
</dbReference>
<reference evidence="3 4" key="1">
    <citation type="submission" date="2011-04" db="EMBL/GenBank/DDBJ databases">
        <title>Complete sequence of Cellulomonas fimi ATCC 484.</title>
        <authorList>
            <consortium name="US DOE Joint Genome Institute"/>
            <person name="Lucas S."/>
            <person name="Han J."/>
            <person name="Lapidus A."/>
            <person name="Cheng J.-F."/>
            <person name="Goodwin L."/>
            <person name="Pitluck S."/>
            <person name="Peters L."/>
            <person name="Chertkov O."/>
            <person name="Detter J.C."/>
            <person name="Han C."/>
            <person name="Tapia R."/>
            <person name="Land M."/>
            <person name="Hauser L."/>
            <person name="Kyrpides N."/>
            <person name="Ivanova N."/>
            <person name="Ovchinnikova G."/>
            <person name="Pagani I."/>
            <person name="Mead D."/>
            <person name="Brumm P."/>
            <person name="Woyke T."/>
        </authorList>
    </citation>
    <scope>NUCLEOTIDE SEQUENCE [LARGE SCALE GENOMIC DNA]</scope>
    <source>
        <strain evidence="4">ATCC 484 / DSM 20113 / JCM 1341 / NBRC 15513 / NCIMB 8980 / NCTC 7547</strain>
    </source>
</reference>
<dbReference type="PRINTS" id="PR01483">
    <property type="entry name" value="FASYNTHASE"/>
</dbReference>
<dbReference type="Pfam" id="PF01575">
    <property type="entry name" value="MaoC_dehydratas"/>
    <property type="match status" value="1"/>
</dbReference>